<feature type="region of interest" description="Disordered" evidence="4">
    <location>
        <begin position="476"/>
        <end position="497"/>
    </location>
</feature>
<evidence type="ECO:0000256" key="2">
    <source>
        <dbReference type="ARBA" id="ARBA00023054"/>
    </source>
</evidence>
<proteinExistence type="inferred from homology"/>
<dbReference type="InParanoid" id="B4K9Q5"/>
<protein>
    <submittedName>
        <fullName evidence="5">Uncharacterized protein, isoform A</fullName>
    </submittedName>
</protein>
<evidence type="ECO:0000313" key="5">
    <source>
        <dbReference type="EMBL" id="EDW14530.2"/>
    </source>
</evidence>
<dbReference type="Pfam" id="PF09789">
    <property type="entry name" value="CC149"/>
    <property type="match status" value="1"/>
</dbReference>
<keyword evidence="6" id="KW-1185">Reference proteome</keyword>
<name>B4K9Q5_DROMO</name>
<feature type="compositionally biased region" description="Polar residues" evidence="4">
    <location>
        <begin position="476"/>
        <end position="496"/>
    </location>
</feature>
<accession>B4K9Q5</accession>
<dbReference type="HOGENOM" id="CLU_016190_1_0_1"/>
<evidence type="ECO:0000256" key="3">
    <source>
        <dbReference type="SAM" id="Coils"/>
    </source>
</evidence>
<comment type="similarity">
    <text evidence="1">Belongs to the CCDC149 family.</text>
</comment>
<evidence type="ECO:0000313" key="6">
    <source>
        <dbReference type="Proteomes" id="UP000009192"/>
    </source>
</evidence>
<organism evidence="5 6">
    <name type="scientific">Drosophila mojavensis</name>
    <name type="common">Fruit fly</name>
    <dbReference type="NCBI Taxonomy" id="7230"/>
    <lineage>
        <taxon>Eukaryota</taxon>
        <taxon>Metazoa</taxon>
        <taxon>Ecdysozoa</taxon>
        <taxon>Arthropoda</taxon>
        <taxon>Hexapoda</taxon>
        <taxon>Insecta</taxon>
        <taxon>Pterygota</taxon>
        <taxon>Neoptera</taxon>
        <taxon>Endopterygota</taxon>
        <taxon>Diptera</taxon>
        <taxon>Brachycera</taxon>
        <taxon>Muscomorpha</taxon>
        <taxon>Ephydroidea</taxon>
        <taxon>Drosophilidae</taxon>
        <taxon>Drosophila</taxon>
    </lineage>
</organism>
<dbReference type="eggNOG" id="KOG4687">
    <property type="taxonomic scope" value="Eukaryota"/>
</dbReference>
<dbReference type="FunCoup" id="B4K9Q5">
    <property type="interactions" value="45"/>
</dbReference>
<feature type="coiled-coil region" evidence="3">
    <location>
        <begin position="56"/>
        <end position="90"/>
    </location>
</feature>
<feature type="coiled-coil region" evidence="3">
    <location>
        <begin position="121"/>
        <end position="155"/>
    </location>
</feature>
<dbReference type="EMBL" id="CH933806">
    <property type="protein sequence ID" value="EDW14530.2"/>
    <property type="molecule type" value="Genomic_DNA"/>
</dbReference>
<dbReference type="Proteomes" id="UP000009192">
    <property type="component" value="Unassembled WGS sequence"/>
</dbReference>
<reference evidence="5 6" key="1">
    <citation type="journal article" date="2007" name="Nature">
        <title>Evolution of genes and genomes on the Drosophila phylogeny.</title>
        <authorList>
            <consortium name="Drosophila 12 Genomes Consortium"/>
            <person name="Clark A.G."/>
            <person name="Eisen M.B."/>
            <person name="Smith D.R."/>
            <person name="Bergman C.M."/>
            <person name="Oliver B."/>
            <person name="Markow T.A."/>
            <person name="Kaufman T.C."/>
            <person name="Kellis M."/>
            <person name="Gelbart W."/>
            <person name="Iyer V.N."/>
            <person name="Pollard D.A."/>
            <person name="Sackton T.B."/>
            <person name="Larracuente A.M."/>
            <person name="Singh N.D."/>
            <person name="Abad J.P."/>
            <person name="Abt D.N."/>
            <person name="Adryan B."/>
            <person name="Aguade M."/>
            <person name="Akashi H."/>
            <person name="Anderson W.W."/>
            <person name="Aquadro C.F."/>
            <person name="Ardell D.H."/>
            <person name="Arguello R."/>
            <person name="Artieri C.G."/>
            <person name="Barbash D.A."/>
            <person name="Barker D."/>
            <person name="Barsanti P."/>
            <person name="Batterham P."/>
            <person name="Batzoglou S."/>
            <person name="Begun D."/>
            <person name="Bhutkar A."/>
            <person name="Blanco E."/>
            <person name="Bosak S.A."/>
            <person name="Bradley R.K."/>
            <person name="Brand A.D."/>
            <person name="Brent M.R."/>
            <person name="Brooks A.N."/>
            <person name="Brown R.H."/>
            <person name="Butlin R.K."/>
            <person name="Caggese C."/>
            <person name="Calvi B.R."/>
            <person name="Bernardo de Carvalho A."/>
            <person name="Caspi A."/>
            <person name="Castrezana S."/>
            <person name="Celniker S.E."/>
            <person name="Chang J.L."/>
            <person name="Chapple C."/>
            <person name="Chatterji S."/>
            <person name="Chinwalla A."/>
            <person name="Civetta A."/>
            <person name="Clifton S.W."/>
            <person name="Comeron J.M."/>
            <person name="Costello J.C."/>
            <person name="Coyne J.A."/>
            <person name="Daub J."/>
            <person name="David R.G."/>
            <person name="Delcher A.L."/>
            <person name="Delehaunty K."/>
            <person name="Do C.B."/>
            <person name="Ebling H."/>
            <person name="Edwards K."/>
            <person name="Eickbush T."/>
            <person name="Evans J.D."/>
            <person name="Filipski A."/>
            <person name="Findeiss S."/>
            <person name="Freyhult E."/>
            <person name="Fulton L."/>
            <person name="Fulton R."/>
            <person name="Garcia A.C."/>
            <person name="Gardiner A."/>
            <person name="Garfield D.A."/>
            <person name="Garvin B.E."/>
            <person name="Gibson G."/>
            <person name="Gilbert D."/>
            <person name="Gnerre S."/>
            <person name="Godfrey J."/>
            <person name="Good R."/>
            <person name="Gotea V."/>
            <person name="Gravely B."/>
            <person name="Greenberg A.J."/>
            <person name="Griffiths-Jones S."/>
            <person name="Gross S."/>
            <person name="Guigo R."/>
            <person name="Gustafson E.A."/>
            <person name="Haerty W."/>
            <person name="Hahn M.W."/>
            <person name="Halligan D.L."/>
            <person name="Halpern A.L."/>
            <person name="Halter G.M."/>
            <person name="Han M.V."/>
            <person name="Heger A."/>
            <person name="Hillier L."/>
            <person name="Hinrichs A.S."/>
            <person name="Holmes I."/>
            <person name="Hoskins R.A."/>
            <person name="Hubisz M.J."/>
            <person name="Hultmark D."/>
            <person name="Huntley M.A."/>
            <person name="Jaffe D.B."/>
            <person name="Jagadeeshan S."/>
            <person name="Jeck W.R."/>
            <person name="Johnson J."/>
            <person name="Jones C.D."/>
            <person name="Jordan W.C."/>
            <person name="Karpen G.H."/>
            <person name="Kataoka E."/>
            <person name="Keightley P.D."/>
            <person name="Kheradpour P."/>
            <person name="Kirkness E.F."/>
            <person name="Koerich L.B."/>
            <person name="Kristiansen K."/>
            <person name="Kudrna D."/>
            <person name="Kulathinal R.J."/>
            <person name="Kumar S."/>
            <person name="Kwok R."/>
            <person name="Lander E."/>
            <person name="Langley C.H."/>
            <person name="Lapoint R."/>
            <person name="Lazzaro B.P."/>
            <person name="Lee S.J."/>
            <person name="Levesque L."/>
            <person name="Li R."/>
            <person name="Lin C.F."/>
            <person name="Lin M.F."/>
            <person name="Lindblad-Toh K."/>
            <person name="Llopart A."/>
            <person name="Long M."/>
            <person name="Low L."/>
            <person name="Lozovsky E."/>
            <person name="Lu J."/>
            <person name="Luo M."/>
            <person name="Machado C.A."/>
            <person name="Makalowski W."/>
            <person name="Marzo M."/>
            <person name="Matsuda M."/>
            <person name="Matzkin L."/>
            <person name="McAllister B."/>
            <person name="McBride C.S."/>
            <person name="McKernan B."/>
            <person name="McKernan K."/>
            <person name="Mendez-Lago M."/>
            <person name="Minx P."/>
            <person name="Mollenhauer M.U."/>
            <person name="Montooth K."/>
            <person name="Mount S.M."/>
            <person name="Mu X."/>
            <person name="Myers E."/>
            <person name="Negre B."/>
            <person name="Newfeld S."/>
            <person name="Nielsen R."/>
            <person name="Noor M.A."/>
            <person name="O'Grady P."/>
            <person name="Pachter L."/>
            <person name="Papaceit M."/>
            <person name="Parisi M.J."/>
            <person name="Parisi M."/>
            <person name="Parts L."/>
            <person name="Pedersen J.S."/>
            <person name="Pesole G."/>
            <person name="Phillippy A.M."/>
            <person name="Ponting C.P."/>
            <person name="Pop M."/>
            <person name="Porcelli D."/>
            <person name="Powell J.R."/>
            <person name="Prohaska S."/>
            <person name="Pruitt K."/>
            <person name="Puig M."/>
            <person name="Quesneville H."/>
            <person name="Ram K.R."/>
            <person name="Rand D."/>
            <person name="Rasmussen M.D."/>
            <person name="Reed L.K."/>
            <person name="Reenan R."/>
            <person name="Reily A."/>
            <person name="Remington K.A."/>
            <person name="Rieger T.T."/>
            <person name="Ritchie M.G."/>
            <person name="Robin C."/>
            <person name="Rogers Y.H."/>
            <person name="Rohde C."/>
            <person name="Rozas J."/>
            <person name="Rubenfield M.J."/>
            <person name="Ruiz A."/>
            <person name="Russo S."/>
            <person name="Salzberg S.L."/>
            <person name="Sanchez-Gracia A."/>
            <person name="Saranga D.J."/>
            <person name="Sato H."/>
            <person name="Schaeffer S.W."/>
            <person name="Schatz M.C."/>
            <person name="Schlenke T."/>
            <person name="Schwartz R."/>
            <person name="Segarra C."/>
            <person name="Singh R.S."/>
            <person name="Sirot L."/>
            <person name="Sirota M."/>
            <person name="Sisneros N.B."/>
            <person name="Smith C.D."/>
            <person name="Smith T.F."/>
            <person name="Spieth J."/>
            <person name="Stage D.E."/>
            <person name="Stark A."/>
            <person name="Stephan W."/>
            <person name="Strausberg R.L."/>
            <person name="Strempel S."/>
            <person name="Sturgill D."/>
            <person name="Sutton G."/>
            <person name="Sutton G.G."/>
            <person name="Tao W."/>
            <person name="Teichmann S."/>
            <person name="Tobari Y.N."/>
            <person name="Tomimura Y."/>
            <person name="Tsolas J.M."/>
            <person name="Valente V.L."/>
            <person name="Venter E."/>
            <person name="Venter J.C."/>
            <person name="Vicario S."/>
            <person name="Vieira F.G."/>
            <person name="Vilella A.J."/>
            <person name="Villasante A."/>
            <person name="Walenz B."/>
            <person name="Wang J."/>
            <person name="Wasserman M."/>
            <person name="Watts T."/>
            <person name="Wilson D."/>
            <person name="Wilson R.K."/>
            <person name="Wing R.A."/>
            <person name="Wolfner M.F."/>
            <person name="Wong A."/>
            <person name="Wong G.K."/>
            <person name="Wu C.I."/>
            <person name="Wu G."/>
            <person name="Yamamoto D."/>
            <person name="Yang H.P."/>
            <person name="Yang S.P."/>
            <person name="Yorke J.A."/>
            <person name="Yoshida K."/>
            <person name="Zdobnov E."/>
            <person name="Zhang P."/>
            <person name="Zhang Y."/>
            <person name="Zimin A.V."/>
            <person name="Baldwin J."/>
            <person name="Abdouelleil A."/>
            <person name="Abdulkadir J."/>
            <person name="Abebe A."/>
            <person name="Abera B."/>
            <person name="Abreu J."/>
            <person name="Acer S.C."/>
            <person name="Aftuck L."/>
            <person name="Alexander A."/>
            <person name="An P."/>
            <person name="Anderson E."/>
            <person name="Anderson S."/>
            <person name="Arachi H."/>
            <person name="Azer M."/>
            <person name="Bachantsang P."/>
            <person name="Barry A."/>
            <person name="Bayul T."/>
            <person name="Berlin A."/>
            <person name="Bessette D."/>
            <person name="Bloom T."/>
            <person name="Blye J."/>
            <person name="Boguslavskiy L."/>
            <person name="Bonnet C."/>
            <person name="Boukhgalter B."/>
            <person name="Bourzgui I."/>
            <person name="Brown A."/>
            <person name="Cahill P."/>
            <person name="Channer S."/>
            <person name="Cheshatsang Y."/>
            <person name="Chuda L."/>
            <person name="Citroen M."/>
            <person name="Collymore A."/>
            <person name="Cooke P."/>
            <person name="Costello M."/>
            <person name="D'Aco K."/>
            <person name="Daza R."/>
            <person name="De Haan G."/>
            <person name="DeGray S."/>
            <person name="DeMaso C."/>
            <person name="Dhargay N."/>
            <person name="Dooley K."/>
            <person name="Dooley E."/>
            <person name="Doricent M."/>
            <person name="Dorje P."/>
            <person name="Dorjee K."/>
            <person name="Dupes A."/>
            <person name="Elong R."/>
            <person name="Falk J."/>
            <person name="Farina A."/>
            <person name="Faro S."/>
            <person name="Ferguson D."/>
            <person name="Fisher S."/>
            <person name="Foley C.D."/>
            <person name="Franke A."/>
            <person name="Friedrich D."/>
            <person name="Gadbois L."/>
            <person name="Gearin G."/>
            <person name="Gearin C.R."/>
            <person name="Giannoukos G."/>
            <person name="Goode T."/>
            <person name="Graham J."/>
            <person name="Grandbois E."/>
            <person name="Grewal S."/>
            <person name="Gyaltsen K."/>
            <person name="Hafez N."/>
            <person name="Hagos B."/>
            <person name="Hall J."/>
            <person name="Henson C."/>
            <person name="Hollinger A."/>
            <person name="Honan T."/>
            <person name="Huard M.D."/>
            <person name="Hughes L."/>
            <person name="Hurhula B."/>
            <person name="Husby M.E."/>
            <person name="Kamat A."/>
            <person name="Kanga B."/>
            <person name="Kashin S."/>
            <person name="Khazanovich D."/>
            <person name="Kisner P."/>
            <person name="Lance K."/>
            <person name="Lara M."/>
            <person name="Lee W."/>
            <person name="Lennon N."/>
            <person name="Letendre F."/>
            <person name="LeVine R."/>
            <person name="Lipovsky A."/>
            <person name="Liu X."/>
            <person name="Liu J."/>
            <person name="Liu S."/>
            <person name="Lokyitsang T."/>
            <person name="Lokyitsang Y."/>
            <person name="Lubonja R."/>
            <person name="Lui A."/>
            <person name="MacDonald P."/>
            <person name="Magnisalis V."/>
            <person name="Maru K."/>
            <person name="Matthews C."/>
            <person name="McCusker W."/>
            <person name="McDonough S."/>
            <person name="Mehta T."/>
            <person name="Meldrim J."/>
            <person name="Meneus L."/>
            <person name="Mihai O."/>
            <person name="Mihalev A."/>
            <person name="Mihova T."/>
            <person name="Mittelman R."/>
            <person name="Mlenga V."/>
            <person name="Montmayeur A."/>
            <person name="Mulrain L."/>
            <person name="Navidi A."/>
            <person name="Naylor J."/>
            <person name="Negash T."/>
            <person name="Nguyen T."/>
            <person name="Nguyen N."/>
            <person name="Nicol R."/>
            <person name="Norbu C."/>
            <person name="Norbu N."/>
            <person name="Novod N."/>
            <person name="O'Neill B."/>
            <person name="Osman S."/>
            <person name="Markiewicz E."/>
            <person name="Oyono O.L."/>
            <person name="Patti C."/>
            <person name="Phunkhang P."/>
            <person name="Pierre F."/>
            <person name="Priest M."/>
            <person name="Raghuraman S."/>
            <person name="Rege F."/>
            <person name="Reyes R."/>
            <person name="Rise C."/>
            <person name="Rogov P."/>
            <person name="Ross K."/>
            <person name="Ryan E."/>
            <person name="Settipalli S."/>
            <person name="Shea T."/>
            <person name="Sherpa N."/>
            <person name="Shi L."/>
            <person name="Shih D."/>
            <person name="Sparrow T."/>
            <person name="Spaulding J."/>
            <person name="Stalker J."/>
            <person name="Stange-Thomann N."/>
            <person name="Stavropoulos S."/>
            <person name="Stone C."/>
            <person name="Strader C."/>
            <person name="Tesfaye S."/>
            <person name="Thomson T."/>
            <person name="Thoulutsang Y."/>
            <person name="Thoulutsang D."/>
            <person name="Topham K."/>
            <person name="Topping I."/>
            <person name="Tsamla T."/>
            <person name="Vassiliev H."/>
            <person name="Vo A."/>
            <person name="Wangchuk T."/>
            <person name="Wangdi T."/>
            <person name="Weiand M."/>
            <person name="Wilkinson J."/>
            <person name="Wilson A."/>
            <person name="Yadav S."/>
            <person name="Young G."/>
            <person name="Yu Q."/>
            <person name="Zembek L."/>
            <person name="Zhong D."/>
            <person name="Zimmer A."/>
            <person name="Zwirko Z."/>
            <person name="Jaffe D.B."/>
            <person name="Alvarez P."/>
            <person name="Brockman W."/>
            <person name="Butler J."/>
            <person name="Chin C."/>
            <person name="Gnerre S."/>
            <person name="Grabherr M."/>
            <person name="Kleber M."/>
            <person name="Mauceli E."/>
            <person name="MacCallum I."/>
        </authorList>
    </citation>
    <scope>NUCLEOTIDE SEQUENCE [LARGE SCALE GENOMIC DNA]</scope>
    <source>
        <strain evidence="6">Tucson 15081-1352.22</strain>
    </source>
</reference>
<dbReference type="AlphaFoldDB" id="B4K9Q5"/>
<feature type="coiled-coil region" evidence="3">
    <location>
        <begin position="191"/>
        <end position="232"/>
    </location>
</feature>
<sequence length="548" mass="61775">MNLRVAYGDMDTDDGQSNASNSNCSSNIVNVNQYDYMFGKHMENYNVETSAVHRKLQSKVEALRILRQELEQFRVERDQYKLMAETLQLRYSAMKRNSELLAGNGNACGALSQNSSLAALLHETRELNLKLNTEVEALKQRLNELQGDMELLRERECNSKSRLQTLLNENAAHNKEELQWKRERANFICHLENLKKKNAQLAYDLKGIIDEKEELITERDAYKCKAHRLNHELLVALKANKMHPKLLDIDGVLLENKYLHERVKIQESELELTKQSVNKYKNMVEAKRKKGIVKLGGSANDETILSPRQVKTILESGIDLPGKTETIHDLKSLCLALLDNLNDKNLALTHQKRTNKILATKMAELEQRWQQLLSSDSENTALENVEEEEEEELGYAPSQLLLNGYCAAMVDDVGPDEVETAAVKPAETANTPLSEPCDARTTGVLESDDGMSSLSSESADSSVYGIDVRLNELAVNTNKSTSPTTDSGNYNGTPRVSSAVVRERKEDLKDLPPHLAELVQKALHELDMRDYEAMVTIRAENAAKMHKL</sequence>
<dbReference type="PANTHER" id="PTHR21682">
    <property type="entry name" value="COILED-COIL DOMAIN-CONTAINING PROTEIN 149"/>
    <property type="match status" value="1"/>
</dbReference>
<gene>
    <name evidence="5" type="primary">Dmoj\GI24308</name>
    <name evidence="5" type="ORF">Dmoj_GI24308</name>
</gene>
<dbReference type="InterPro" id="IPR019179">
    <property type="entry name" value="CC149"/>
</dbReference>
<dbReference type="OrthoDB" id="5917629at2759"/>
<dbReference type="SMR" id="B4K9Q5"/>
<evidence type="ECO:0000256" key="1">
    <source>
        <dbReference type="ARBA" id="ARBA00005872"/>
    </source>
</evidence>
<feature type="region of interest" description="Disordered" evidence="4">
    <location>
        <begin position="1"/>
        <end position="24"/>
    </location>
</feature>
<dbReference type="PANTHER" id="PTHR21682:SF2">
    <property type="entry name" value="COILED-COIL DOMAIN-CONTAINING PROTEIN 149"/>
    <property type="match status" value="1"/>
</dbReference>
<evidence type="ECO:0000256" key="4">
    <source>
        <dbReference type="SAM" id="MobiDB-lite"/>
    </source>
</evidence>
<dbReference type="KEGG" id="dmo:Dmoj_GI24308"/>
<keyword evidence="2 3" id="KW-0175">Coiled coil</keyword>